<feature type="signal peptide" evidence="1">
    <location>
        <begin position="1"/>
        <end position="25"/>
    </location>
</feature>
<accession>A0ABW6BET3</accession>
<keyword evidence="1" id="KW-0732">Signal</keyword>
<evidence type="ECO:0000313" key="3">
    <source>
        <dbReference type="EMBL" id="MFD2967235.1"/>
    </source>
</evidence>
<proteinExistence type="predicted"/>
<dbReference type="InterPro" id="IPR008979">
    <property type="entry name" value="Galactose-bd-like_sf"/>
</dbReference>
<dbReference type="RefSeq" id="WP_320185076.1">
    <property type="nucleotide sequence ID" value="NZ_CP138332.1"/>
</dbReference>
<dbReference type="PROSITE" id="PS50022">
    <property type="entry name" value="FA58C_3"/>
    <property type="match status" value="1"/>
</dbReference>
<reference evidence="4" key="1">
    <citation type="journal article" date="2019" name="Int. J. Syst. Evol. Microbiol.">
        <title>The Global Catalogue of Microorganisms (GCM) 10K type strain sequencing project: providing services to taxonomists for standard genome sequencing and annotation.</title>
        <authorList>
            <consortium name="The Broad Institute Genomics Platform"/>
            <consortium name="The Broad Institute Genome Sequencing Center for Infectious Disease"/>
            <person name="Wu L."/>
            <person name="Ma J."/>
        </authorList>
    </citation>
    <scope>NUCLEOTIDE SEQUENCE [LARGE SCALE GENOMIC DNA]</scope>
    <source>
        <strain evidence="4">KCTC 22814</strain>
    </source>
</reference>
<dbReference type="Gene3D" id="2.60.120.260">
    <property type="entry name" value="Galactose-binding domain-like"/>
    <property type="match status" value="1"/>
</dbReference>
<keyword evidence="4" id="KW-1185">Reference proteome</keyword>
<feature type="domain" description="F5/8 type C" evidence="2">
    <location>
        <begin position="229"/>
        <end position="377"/>
    </location>
</feature>
<dbReference type="EMBL" id="JBHUPB010000005">
    <property type="protein sequence ID" value="MFD2967235.1"/>
    <property type="molecule type" value="Genomic_DNA"/>
</dbReference>
<dbReference type="Proteomes" id="UP001597525">
    <property type="component" value="Unassembled WGS sequence"/>
</dbReference>
<feature type="chain" id="PRO_5045301133" evidence="1">
    <location>
        <begin position="26"/>
        <end position="380"/>
    </location>
</feature>
<dbReference type="PROSITE" id="PS51257">
    <property type="entry name" value="PROKAR_LIPOPROTEIN"/>
    <property type="match status" value="1"/>
</dbReference>
<name>A0ABW6BET3_9SPHI</name>
<dbReference type="SUPFAM" id="SSF49785">
    <property type="entry name" value="Galactose-binding domain-like"/>
    <property type="match status" value="1"/>
</dbReference>
<evidence type="ECO:0000313" key="4">
    <source>
        <dbReference type="Proteomes" id="UP001597525"/>
    </source>
</evidence>
<protein>
    <submittedName>
        <fullName evidence="3">DUF4998 domain-containing protein</fullName>
    </submittedName>
</protein>
<organism evidence="3 4">
    <name type="scientific">Sphingobacterium bambusae</name>
    <dbReference type="NCBI Taxonomy" id="662858"/>
    <lineage>
        <taxon>Bacteria</taxon>
        <taxon>Pseudomonadati</taxon>
        <taxon>Bacteroidota</taxon>
        <taxon>Sphingobacteriia</taxon>
        <taxon>Sphingobacteriales</taxon>
        <taxon>Sphingobacteriaceae</taxon>
        <taxon>Sphingobacterium</taxon>
    </lineage>
</organism>
<comment type="caution">
    <text evidence="3">The sequence shown here is derived from an EMBL/GenBank/DDBJ whole genome shotgun (WGS) entry which is preliminary data.</text>
</comment>
<dbReference type="Pfam" id="PF00754">
    <property type="entry name" value="F5_F8_type_C"/>
    <property type="match status" value="1"/>
</dbReference>
<dbReference type="Pfam" id="PF16389">
    <property type="entry name" value="DUF4998"/>
    <property type="match status" value="1"/>
</dbReference>
<dbReference type="InterPro" id="IPR000421">
    <property type="entry name" value="FA58C"/>
</dbReference>
<sequence>MKKRYNNFKRSYVILSFLLLLGACAKIDDYKQFVENGDISYTGKIDSVVVFSGDERVLVQGLFRSDPKVTMCRIYWNNMRDSMDVPVVKTGGIDTMRQLISLPENLYNFRIHTFDALGNRSVPVYATGQSYGDAYKASLNNRLIISAIADQNDNVTIVWRDIDKTLGAVSTQVEYTDKSNSIKRINTPVGESRSVLPNYKPETTFSYRTLYIPDTLSIDTFGTPLQAHAYSYKIDKSDWLATADTYEATGQLPNGGPPHFVIDDNPNTYWHTRHSAGTTPFPHWLAFDMKKPVKVDMVELTSRHDYLGADFKDFLIEGRNAETEEWVPYGSFNLADVAGPQQFLIASAPTLRYIRIYQLNGGGPPHSHLAEFSVYGTSTP</sequence>
<evidence type="ECO:0000256" key="1">
    <source>
        <dbReference type="SAM" id="SignalP"/>
    </source>
</evidence>
<gene>
    <name evidence="3" type="ORF">ACFS7Y_07545</name>
</gene>
<evidence type="ECO:0000259" key="2">
    <source>
        <dbReference type="PROSITE" id="PS50022"/>
    </source>
</evidence>